<gene>
    <name evidence="2" type="ORF">O181_119324</name>
</gene>
<name>A0A9Q3KGY0_9BASI</name>
<feature type="region of interest" description="Disordered" evidence="1">
    <location>
        <begin position="1"/>
        <end position="41"/>
    </location>
</feature>
<evidence type="ECO:0000313" key="3">
    <source>
        <dbReference type="Proteomes" id="UP000765509"/>
    </source>
</evidence>
<dbReference type="EMBL" id="AVOT02105471">
    <property type="protein sequence ID" value="MBW0579609.1"/>
    <property type="molecule type" value="Genomic_DNA"/>
</dbReference>
<sequence>MEKKDKGQKIRKKPHLSDVSAVSKPLSPLENNIHGDFRPTHPIKIRKSTGCGNVSTHLETISLNIVQPSRTRKEAKGWDFEVQTGTLYPTKSN</sequence>
<accession>A0A9Q3KGY0</accession>
<proteinExistence type="predicted"/>
<reference evidence="2" key="1">
    <citation type="submission" date="2021-03" db="EMBL/GenBank/DDBJ databases">
        <title>Draft genome sequence of rust myrtle Austropuccinia psidii MF-1, a brazilian biotype.</title>
        <authorList>
            <person name="Quecine M.C."/>
            <person name="Pachon D.M.R."/>
            <person name="Bonatelli M.L."/>
            <person name="Correr F.H."/>
            <person name="Franceschini L.M."/>
            <person name="Leite T.F."/>
            <person name="Margarido G.R.A."/>
            <person name="Almeida C.A."/>
            <person name="Ferrarezi J.A."/>
            <person name="Labate C.A."/>
        </authorList>
    </citation>
    <scope>NUCLEOTIDE SEQUENCE</scope>
    <source>
        <strain evidence="2">MF-1</strain>
    </source>
</reference>
<dbReference type="Proteomes" id="UP000765509">
    <property type="component" value="Unassembled WGS sequence"/>
</dbReference>
<evidence type="ECO:0000256" key="1">
    <source>
        <dbReference type="SAM" id="MobiDB-lite"/>
    </source>
</evidence>
<comment type="caution">
    <text evidence="2">The sequence shown here is derived from an EMBL/GenBank/DDBJ whole genome shotgun (WGS) entry which is preliminary data.</text>
</comment>
<organism evidence="2 3">
    <name type="scientific">Austropuccinia psidii MF-1</name>
    <dbReference type="NCBI Taxonomy" id="1389203"/>
    <lineage>
        <taxon>Eukaryota</taxon>
        <taxon>Fungi</taxon>
        <taxon>Dikarya</taxon>
        <taxon>Basidiomycota</taxon>
        <taxon>Pucciniomycotina</taxon>
        <taxon>Pucciniomycetes</taxon>
        <taxon>Pucciniales</taxon>
        <taxon>Sphaerophragmiaceae</taxon>
        <taxon>Austropuccinia</taxon>
    </lineage>
</organism>
<keyword evidence="3" id="KW-1185">Reference proteome</keyword>
<evidence type="ECO:0000313" key="2">
    <source>
        <dbReference type="EMBL" id="MBW0579609.1"/>
    </source>
</evidence>
<dbReference type="AlphaFoldDB" id="A0A9Q3KGY0"/>
<protein>
    <submittedName>
        <fullName evidence="2">Uncharacterized protein</fullName>
    </submittedName>
</protein>